<protein>
    <submittedName>
        <fullName evidence="1">Uncharacterized protein</fullName>
    </submittedName>
</protein>
<sequence>MNELLEIYSSNEDSFAVGYVIYQSKDRLFTHLVDDQGKFDGYLLFDKSTIHRIEKNTEYLKKIETYMDFWGNISIGDSDNEIYASKPDFIDLIRYAKSHNKIISIATSFNYYDLTTGYVKDFNDKYVIIDAIDSANAKVFDQFEIPINELITLEIESIDNFLLGYANKKS</sequence>
<evidence type="ECO:0000313" key="2">
    <source>
        <dbReference type="Proteomes" id="UP000234335"/>
    </source>
</evidence>
<keyword evidence="2" id="KW-1185">Reference proteome</keyword>
<organism evidence="1 2">
    <name type="scientific">Anaerococcus octavius</name>
    <dbReference type="NCBI Taxonomy" id="54007"/>
    <lineage>
        <taxon>Bacteria</taxon>
        <taxon>Bacillati</taxon>
        <taxon>Bacillota</taxon>
        <taxon>Tissierellia</taxon>
        <taxon>Tissierellales</taxon>
        <taxon>Peptoniphilaceae</taxon>
        <taxon>Anaerococcus</taxon>
    </lineage>
</organism>
<accession>A0A2I1MAR7</accession>
<reference evidence="1 2" key="1">
    <citation type="submission" date="2017-12" db="EMBL/GenBank/DDBJ databases">
        <title>Phylogenetic diversity of female urinary microbiome.</title>
        <authorList>
            <person name="Thomas-White K."/>
            <person name="Wolfe A.J."/>
        </authorList>
    </citation>
    <scope>NUCLEOTIDE SEQUENCE [LARGE SCALE GENOMIC DNA]</scope>
    <source>
        <strain evidence="1 2">UMB0119</strain>
    </source>
</reference>
<gene>
    <name evidence="1" type="ORF">CYJ34_00570</name>
</gene>
<proteinExistence type="predicted"/>
<comment type="caution">
    <text evidence="1">The sequence shown here is derived from an EMBL/GenBank/DDBJ whole genome shotgun (WGS) entry which is preliminary data.</text>
</comment>
<dbReference type="AlphaFoldDB" id="A0A2I1MAR7"/>
<name>A0A2I1MAR7_9FIRM</name>
<evidence type="ECO:0000313" key="1">
    <source>
        <dbReference type="EMBL" id="PKZ17233.1"/>
    </source>
</evidence>
<dbReference type="EMBL" id="PKGS01000001">
    <property type="protein sequence ID" value="PKZ17233.1"/>
    <property type="molecule type" value="Genomic_DNA"/>
</dbReference>
<dbReference type="RefSeq" id="WP_101539402.1">
    <property type="nucleotide sequence ID" value="NZ_JBHWQV010000018.1"/>
</dbReference>
<dbReference type="Proteomes" id="UP000234335">
    <property type="component" value="Unassembled WGS sequence"/>
</dbReference>